<organism evidence="1 2">
    <name type="scientific">Youxingia wuxianensis</name>
    <dbReference type="NCBI Taxonomy" id="2763678"/>
    <lineage>
        <taxon>Bacteria</taxon>
        <taxon>Bacillati</taxon>
        <taxon>Bacillota</taxon>
        <taxon>Clostridia</taxon>
        <taxon>Eubacteriales</taxon>
        <taxon>Oscillospiraceae</taxon>
        <taxon>Youxingia</taxon>
    </lineage>
</organism>
<reference evidence="1" key="1">
    <citation type="submission" date="2020-08" db="EMBL/GenBank/DDBJ databases">
        <title>Genome public.</title>
        <authorList>
            <person name="Liu C."/>
            <person name="Sun Q."/>
        </authorList>
    </citation>
    <scope>NUCLEOTIDE SEQUENCE</scope>
    <source>
        <strain evidence="1">NSJ-64</strain>
    </source>
</reference>
<evidence type="ECO:0000313" key="1">
    <source>
        <dbReference type="EMBL" id="MBC8584004.1"/>
    </source>
</evidence>
<sequence>MCDERTGRQTIEGLKECVCNMDKAAAQLEHGLISSDYAPYVREIRQNIEKLYSYLK</sequence>
<keyword evidence="2" id="KW-1185">Reference proteome</keyword>
<proteinExistence type="predicted"/>
<dbReference type="AlphaFoldDB" id="A0A926EPK1"/>
<accession>A0A926EPK1</accession>
<evidence type="ECO:0000313" key="2">
    <source>
        <dbReference type="Proteomes" id="UP000623678"/>
    </source>
</evidence>
<dbReference type="RefSeq" id="WP_262393862.1">
    <property type="nucleotide sequence ID" value="NZ_JACRTD010000001.1"/>
</dbReference>
<dbReference type="Proteomes" id="UP000623678">
    <property type="component" value="Unassembled WGS sequence"/>
</dbReference>
<comment type="caution">
    <text evidence="1">The sequence shown here is derived from an EMBL/GenBank/DDBJ whole genome shotgun (WGS) entry which is preliminary data.</text>
</comment>
<protein>
    <submittedName>
        <fullName evidence="1">Uncharacterized protein</fullName>
    </submittedName>
</protein>
<gene>
    <name evidence="1" type="ORF">H8705_00185</name>
</gene>
<name>A0A926EPK1_9FIRM</name>
<dbReference type="EMBL" id="JACRTD010000001">
    <property type="protein sequence ID" value="MBC8584004.1"/>
    <property type="molecule type" value="Genomic_DNA"/>
</dbReference>